<dbReference type="EMBL" id="LFJC01000003">
    <property type="protein sequence ID" value="PIT05641.1"/>
    <property type="molecule type" value="Genomic_DNA"/>
</dbReference>
<comment type="caution">
    <text evidence="2">The sequence shown here is derived from an EMBL/GenBank/DDBJ whole genome shotgun (WGS) entry which is preliminary data.</text>
</comment>
<accession>A0A2M6UM44</accession>
<protein>
    <submittedName>
        <fullName evidence="2">Uncharacterized protein</fullName>
    </submittedName>
</protein>
<dbReference type="AlphaFoldDB" id="A0A2M6UM44"/>
<sequence length="87" mass="9834">MQVPQTLGDDRERVLDAVVQLCRESILMQSHAEADYHWINIETAINSTKKTGSKTGGTSHSRRMNPGESDILTASWSRRERNALSHR</sequence>
<evidence type="ECO:0000256" key="1">
    <source>
        <dbReference type="SAM" id="MobiDB-lite"/>
    </source>
</evidence>
<evidence type="ECO:0000313" key="2">
    <source>
        <dbReference type="EMBL" id="PIT05641.1"/>
    </source>
</evidence>
<evidence type="ECO:0000313" key="3">
    <source>
        <dbReference type="Proteomes" id="UP000228930"/>
    </source>
</evidence>
<dbReference type="Proteomes" id="UP000228930">
    <property type="component" value="Unassembled WGS sequence"/>
</dbReference>
<keyword evidence="3" id="KW-1185">Reference proteome</keyword>
<feature type="region of interest" description="Disordered" evidence="1">
    <location>
        <begin position="47"/>
        <end position="87"/>
    </location>
</feature>
<proteinExistence type="predicted"/>
<organism evidence="2 3">
    <name type="scientific">Bradyrhizobium nitroreducens</name>
    <dbReference type="NCBI Taxonomy" id="709803"/>
    <lineage>
        <taxon>Bacteria</taxon>
        <taxon>Pseudomonadati</taxon>
        <taxon>Pseudomonadota</taxon>
        <taxon>Alphaproteobacteria</taxon>
        <taxon>Hyphomicrobiales</taxon>
        <taxon>Nitrobacteraceae</taxon>
        <taxon>Bradyrhizobium</taxon>
    </lineage>
</organism>
<feature type="compositionally biased region" description="Basic and acidic residues" evidence="1">
    <location>
        <begin position="77"/>
        <end position="87"/>
    </location>
</feature>
<name>A0A2M6UM44_9BRAD</name>
<reference evidence="2 3" key="1">
    <citation type="submission" date="2015-06" db="EMBL/GenBank/DDBJ databases">
        <title>Comparative genome analysis of nirS-carrying Bradyrhizobium sp. strains.</title>
        <authorList>
            <person name="Ishii S."/>
            <person name="Jang J."/>
            <person name="Nishizawa T."/>
            <person name="Senoo K."/>
        </authorList>
    </citation>
    <scope>NUCLEOTIDE SEQUENCE [LARGE SCALE GENOMIC DNA]</scope>
    <source>
        <strain evidence="2 3">TSA1</strain>
    </source>
</reference>
<gene>
    <name evidence="2" type="ORF">TSA1_36635</name>
</gene>